<protein>
    <submittedName>
        <fullName evidence="2">Uncharacterized protein</fullName>
    </submittedName>
</protein>
<keyword evidence="1" id="KW-1133">Transmembrane helix</keyword>
<evidence type="ECO:0000313" key="2">
    <source>
        <dbReference type="EMBL" id="SDH45945.1"/>
    </source>
</evidence>
<evidence type="ECO:0000313" key="3">
    <source>
        <dbReference type="Proteomes" id="UP000198854"/>
    </source>
</evidence>
<dbReference type="EMBL" id="FNDD01000016">
    <property type="protein sequence ID" value="SDH45945.1"/>
    <property type="molecule type" value="Genomic_DNA"/>
</dbReference>
<evidence type="ECO:0000256" key="1">
    <source>
        <dbReference type="SAM" id="Phobius"/>
    </source>
</evidence>
<reference evidence="2 3" key="1">
    <citation type="submission" date="2016-10" db="EMBL/GenBank/DDBJ databases">
        <authorList>
            <person name="de Groot N.N."/>
        </authorList>
    </citation>
    <scope>NUCLEOTIDE SEQUENCE [LARGE SCALE GENOMIC DNA]</scope>
    <source>
        <strain evidence="2 3">CGMCC 1.10228</strain>
    </source>
</reference>
<dbReference type="Proteomes" id="UP000198854">
    <property type="component" value="Unassembled WGS sequence"/>
</dbReference>
<organism evidence="2 3">
    <name type="scientific">Vibrio xiamenensis</name>
    <dbReference type="NCBI Taxonomy" id="861298"/>
    <lineage>
        <taxon>Bacteria</taxon>
        <taxon>Pseudomonadati</taxon>
        <taxon>Pseudomonadota</taxon>
        <taxon>Gammaproteobacteria</taxon>
        <taxon>Vibrionales</taxon>
        <taxon>Vibrionaceae</taxon>
        <taxon>Vibrio</taxon>
    </lineage>
</organism>
<keyword evidence="1" id="KW-0472">Membrane</keyword>
<dbReference type="RefSeq" id="WP_093275148.1">
    <property type="nucleotide sequence ID" value="NZ_FNDD01000016.1"/>
</dbReference>
<keyword evidence="3" id="KW-1185">Reference proteome</keyword>
<feature type="transmembrane region" description="Helical" evidence="1">
    <location>
        <begin position="67"/>
        <end position="87"/>
    </location>
</feature>
<gene>
    <name evidence="2" type="ORF">SAMN04488136_116116</name>
</gene>
<sequence>MSFANRPIMVFSLAIAGALWCFHKVLGLDFISVEMHIIALVLMVITSIFAVFGAIDFNTVTPRMKKSLIRISVYFAVVVVAVLWTILSGEVSWLQTIL</sequence>
<keyword evidence="1" id="KW-0812">Transmembrane</keyword>
<dbReference type="AlphaFoldDB" id="A0A1G8CKI4"/>
<accession>A0A1G8CKI4</accession>
<feature type="transmembrane region" description="Helical" evidence="1">
    <location>
        <begin position="37"/>
        <end position="55"/>
    </location>
</feature>
<name>A0A1G8CKI4_9VIBR</name>
<proteinExistence type="predicted"/>
<dbReference type="STRING" id="861298.SAMN04488136_116116"/>